<comment type="caution">
    <text evidence="1">The sequence shown here is derived from an EMBL/GenBank/DDBJ whole genome shotgun (WGS) entry which is preliminary data.</text>
</comment>
<dbReference type="Proteomes" id="UP000256297">
    <property type="component" value="Chromosome CBM2589_b"/>
</dbReference>
<dbReference type="AlphaFoldDB" id="A0A375B8M8"/>
<reference evidence="1" key="1">
    <citation type="submission" date="2018-01" db="EMBL/GenBank/DDBJ databases">
        <authorList>
            <person name="Clerissi C."/>
        </authorList>
    </citation>
    <scope>NUCLEOTIDE SEQUENCE</scope>
    <source>
        <strain evidence="1">Cupriavidus taiwanensis STM 3521</strain>
    </source>
</reference>
<name>A0A375B8M8_9BURK</name>
<evidence type="ECO:0000313" key="1">
    <source>
        <dbReference type="EMBL" id="SOY40018.1"/>
    </source>
</evidence>
<gene>
    <name evidence="1" type="ORF">CBM2589_B10299</name>
</gene>
<sequence length="65" mass="7748">MRVDAVNPRYVPAARLQSEYAEWLRTDKFFLAFSQRRARLMVWKFPRQSEPGKGDRRGVCFISVR</sequence>
<dbReference type="EMBL" id="OFSP01000001">
    <property type="protein sequence ID" value="SOY40018.1"/>
    <property type="molecule type" value="Genomic_DNA"/>
</dbReference>
<accession>A0A375B8M8</accession>
<protein>
    <submittedName>
        <fullName evidence="1">Uncharacterized protein</fullName>
    </submittedName>
</protein>
<organism evidence="1">
    <name type="scientific">Cupriavidus taiwanensis</name>
    <dbReference type="NCBI Taxonomy" id="164546"/>
    <lineage>
        <taxon>Bacteria</taxon>
        <taxon>Pseudomonadati</taxon>
        <taxon>Pseudomonadota</taxon>
        <taxon>Betaproteobacteria</taxon>
        <taxon>Burkholderiales</taxon>
        <taxon>Burkholderiaceae</taxon>
        <taxon>Cupriavidus</taxon>
    </lineage>
</organism>
<proteinExistence type="predicted"/>